<dbReference type="OrthoDB" id="9796655at2"/>
<dbReference type="PROSITE" id="PS50043">
    <property type="entry name" value="HTH_LUXR_2"/>
    <property type="match status" value="1"/>
</dbReference>
<dbReference type="Pfam" id="PF00072">
    <property type="entry name" value="Response_reg"/>
    <property type="match status" value="1"/>
</dbReference>
<evidence type="ECO:0000256" key="2">
    <source>
        <dbReference type="ARBA" id="ARBA00023125"/>
    </source>
</evidence>
<feature type="domain" description="Response regulatory" evidence="5">
    <location>
        <begin position="21"/>
        <end position="138"/>
    </location>
</feature>
<organism evidence="6 7">
    <name type="scientific">Marinobacter confluentis</name>
    <dbReference type="NCBI Taxonomy" id="1697557"/>
    <lineage>
        <taxon>Bacteria</taxon>
        <taxon>Pseudomonadati</taxon>
        <taxon>Pseudomonadota</taxon>
        <taxon>Gammaproteobacteria</taxon>
        <taxon>Pseudomonadales</taxon>
        <taxon>Marinobacteraceae</taxon>
        <taxon>Marinobacter</taxon>
    </lineage>
</organism>
<dbReference type="PROSITE" id="PS50110">
    <property type="entry name" value="RESPONSE_REGULATORY"/>
    <property type="match status" value="1"/>
</dbReference>
<dbReference type="GO" id="GO:0006355">
    <property type="term" value="P:regulation of DNA-templated transcription"/>
    <property type="evidence" value="ECO:0007669"/>
    <property type="project" value="InterPro"/>
</dbReference>
<evidence type="ECO:0000313" key="6">
    <source>
        <dbReference type="EMBL" id="TGN39861.1"/>
    </source>
</evidence>
<proteinExistence type="predicted"/>
<accession>A0A4Z1C163</accession>
<reference evidence="6 7" key="1">
    <citation type="submission" date="2019-04" db="EMBL/GenBank/DDBJ databases">
        <authorList>
            <person name="Park S."/>
            <person name="Yoon J.-H."/>
        </authorList>
    </citation>
    <scope>NUCLEOTIDE SEQUENCE [LARGE SCALE GENOMIC DNA]</scope>
    <source>
        <strain evidence="6 7">HJM-18</strain>
    </source>
</reference>
<evidence type="ECO:0000259" key="4">
    <source>
        <dbReference type="PROSITE" id="PS50043"/>
    </source>
</evidence>
<feature type="domain" description="HTH luxR-type" evidence="4">
    <location>
        <begin position="151"/>
        <end position="216"/>
    </location>
</feature>
<dbReference type="InterPro" id="IPR051015">
    <property type="entry name" value="EvgA-like"/>
</dbReference>
<protein>
    <submittedName>
        <fullName evidence="6">Response regulator transcription factor</fullName>
    </submittedName>
</protein>
<keyword evidence="7" id="KW-1185">Reference proteome</keyword>
<evidence type="ECO:0000256" key="3">
    <source>
        <dbReference type="PROSITE-ProRule" id="PRU00169"/>
    </source>
</evidence>
<evidence type="ECO:0000259" key="5">
    <source>
        <dbReference type="PROSITE" id="PS50110"/>
    </source>
</evidence>
<dbReference type="Gene3D" id="1.10.10.10">
    <property type="entry name" value="Winged helix-like DNA-binding domain superfamily/Winged helix DNA-binding domain"/>
    <property type="match status" value="1"/>
</dbReference>
<dbReference type="PRINTS" id="PR00038">
    <property type="entry name" value="HTHLUXR"/>
</dbReference>
<keyword evidence="2" id="KW-0238">DNA-binding</keyword>
<dbReference type="InterPro" id="IPR058245">
    <property type="entry name" value="NreC/VraR/RcsB-like_REC"/>
</dbReference>
<dbReference type="InterPro" id="IPR016032">
    <property type="entry name" value="Sig_transdc_resp-reg_C-effctor"/>
</dbReference>
<dbReference type="AlphaFoldDB" id="A0A4Z1C163"/>
<dbReference type="CDD" id="cd06170">
    <property type="entry name" value="LuxR_C_like"/>
    <property type="match status" value="1"/>
</dbReference>
<evidence type="ECO:0000256" key="1">
    <source>
        <dbReference type="ARBA" id="ARBA00022553"/>
    </source>
</evidence>
<dbReference type="EMBL" id="SRPF01000002">
    <property type="protein sequence ID" value="TGN39861.1"/>
    <property type="molecule type" value="Genomic_DNA"/>
</dbReference>
<sequence length="219" mass="23607">MHVLAPLYCLAGRQGWIQTLKILVSDDHELIRDGVAALLGRLEPGADILLATTGDEAIAIASEHQDLDLAVIDLSLPGTSGLPMVSKLCELLADAPVLVLSASADRHLILKTIECGASGFVYKALGTRVLEHALQMVLAGGVFMPPLRENEDQALSAVTPRQRQILELLAQGKSNKEIANTLHISANTIKNHLAKLYEHFRVSNRTQAVMKAQELVSGQ</sequence>
<dbReference type="InterPro" id="IPR000792">
    <property type="entry name" value="Tscrpt_reg_LuxR_C"/>
</dbReference>
<evidence type="ECO:0000313" key="7">
    <source>
        <dbReference type="Proteomes" id="UP000298325"/>
    </source>
</evidence>
<dbReference type="Gene3D" id="3.40.50.2300">
    <property type="match status" value="1"/>
</dbReference>
<dbReference type="SUPFAM" id="SSF46894">
    <property type="entry name" value="C-terminal effector domain of the bipartite response regulators"/>
    <property type="match status" value="1"/>
</dbReference>
<name>A0A4Z1C163_9GAMM</name>
<dbReference type="InterPro" id="IPR036388">
    <property type="entry name" value="WH-like_DNA-bd_sf"/>
</dbReference>
<dbReference type="SMART" id="SM00448">
    <property type="entry name" value="REC"/>
    <property type="match status" value="1"/>
</dbReference>
<dbReference type="Pfam" id="PF00196">
    <property type="entry name" value="GerE"/>
    <property type="match status" value="1"/>
</dbReference>
<gene>
    <name evidence="6" type="ORF">E5Q11_06045</name>
</gene>
<dbReference type="GO" id="GO:0003677">
    <property type="term" value="F:DNA binding"/>
    <property type="evidence" value="ECO:0007669"/>
    <property type="project" value="UniProtKB-KW"/>
</dbReference>
<dbReference type="SUPFAM" id="SSF52172">
    <property type="entry name" value="CheY-like"/>
    <property type="match status" value="1"/>
</dbReference>
<dbReference type="PANTHER" id="PTHR45566">
    <property type="entry name" value="HTH-TYPE TRANSCRIPTIONAL REGULATOR YHJB-RELATED"/>
    <property type="match status" value="1"/>
</dbReference>
<dbReference type="SMART" id="SM00421">
    <property type="entry name" value="HTH_LUXR"/>
    <property type="match status" value="1"/>
</dbReference>
<dbReference type="InterPro" id="IPR011006">
    <property type="entry name" value="CheY-like_superfamily"/>
</dbReference>
<dbReference type="GO" id="GO:0000160">
    <property type="term" value="P:phosphorelay signal transduction system"/>
    <property type="evidence" value="ECO:0007669"/>
    <property type="project" value="InterPro"/>
</dbReference>
<dbReference type="CDD" id="cd17535">
    <property type="entry name" value="REC_NarL-like"/>
    <property type="match status" value="1"/>
</dbReference>
<keyword evidence="1 3" id="KW-0597">Phosphoprotein</keyword>
<dbReference type="Proteomes" id="UP000298325">
    <property type="component" value="Unassembled WGS sequence"/>
</dbReference>
<feature type="modified residue" description="4-aspartylphosphate" evidence="3">
    <location>
        <position position="73"/>
    </location>
</feature>
<dbReference type="InterPro" id="IPR001789">
    <property type="entry name" value="Sig_transdc_resp-reg_receiver"/>
</dbReference>
<dbReference type="PANTHER" id="PTHR45566:SF1">
    <property type="entry name" value="HTH-TYPE TRANSCRIPTIONAL REGULATOR YHJB-RELATED"/>
    <property type="match status" value="1"/>
</dbReference>
<comment type="caution">
    <text evidence="6">The sequence shown here is derived from an EMBL/GenBank/DDBJ whole genome shotgun (WGS) entry which is preliminary data.</text>
</comment>